<dbReference type="AlphaFoldDB" id="A0A075WDV5"/>
<dbReference type="HOGENOM" id="CLU_1901805_0_0_2"/>
<dbReference type="EMBL" id="CP006577">
    <property type="protein sequence ID" value="AIG98570.1"/>
    <property type="molecule type" value="Genomic_DNA"/>
</dbReference>
<dbReference type="Proteomes" id="UP000028501">
    <property type="component" value="Chromosome"/>
</dbReference>
<accession>A0A075WDV5</accession>
<sequence>MSVGMLSFENVFFIAFSAYLVVILLMTAVSVYYLLKTLRGGDFALPDSELFKKAGKVVGKSFKDRGLTLHDLLWALELRGAVKMDSQSSKYYSTRPLKVNPEHLESYISAFLIAMNIRSDVTVKNESLIISIN</sequence>
<organism evidence="2 3">
    <name type="scientific">Archaeoglobus fulgidus DSM 8774</name>
    <dbReference type="NCBI Taxonomy" id="1344584"/>
    <lineage>
        <taxon>Archaea</taxon>
        <taxon>Methanobacteriati</taxon>
        <taxon>Methanobacteriota</taxon>
        <taxon>Archaeoglobi</taxon>
        <taxon>Archaeoglobales</taxon>
        <taxon>Archaeoglobaceae</taxon>
        <taxon>Archaeoglobus</taxon>
    </lineage>
</organism>
<keyword evidence="1" id="KW-1133">Transmembrane helix</keyword>
<evidence type="ECO:0000313" key="2">
    <source>
        <dbReference type="EMBL" id="AIG98570.1"/>
    </source>
</evidence>
<dbReference type="KEGG" id="afg:AFULGI_00018130"/>
<gene>
    <name evidence="2" type="ORF">AFULGI_00018130</name>
</gene>
<keyword evidence="1" id="KW-0472">Membrane</keyword>
<reference evidence="2 3" key="1">
    <citation type="submission" date="2013-07" db="EMBL/GenBank/DDBJ databases">
        <title>Genome of Archaeoglobus fulgidus.</title>
        <authorList>
            <person name="Fiebig A."/>
            <person name="Birkeland N.-K."/>
        </authorList>
    </citation>
    <scope>NUCLEOTIDE SEQUENCE [LARGE SCALE GENOMIC DNA]</scope>
    <source>
        <strain evidence="2 3">DSM 8774</strain>
    </source>
</reference>
<name>A0A075WDV5_ARCFL</name>
<evidence type="ECO:0000313" key="3">
    <source>
        <dbReference type="Proteomes" id="UP000028501"/>
    </source>
</evidence>
<keyword evidence="1" id="KW-0812">Transmembrane</keyword>
<evidence type="ECO:0000256" key="1">
    <source>
        <dbReference type="SAM" id="Phobius"/>
    </source>
</evidence>
<protein>
    <submittedName>
        <fullName evidence="2">Uncharacterized protein</fullName>
    </submittedName>
</protein>
<feature type="transmembrane region" description="Helical" evidence="1">
    <location>
        <begin position="12"/>
        <end position="35"/>
    </location>
</feature>
<proteinExistence type="predicted"/>